<gene>
    <name evidence="9" type="ORF">MNBD_GAMMA12-3189</name>
</gene>
<evidence type="ECO:0000256" key="7">
    <source>
        <dbReference type="ARBA" id="ARBA00023004"/>
    </source>
</evidence>
<dbReference type="InterPro" id="IPR009056">
    <property type="entry name" value="Cyt_c-like_dom"/>
</dbReference>
<dbReference type="GO" id="GO:0042597">
    <property type="term" value="C:periplasmic space"/>
    <property type="evidence" value="ECO:0007669"/>
    <property type="project" value="UniProtKB-SubCell"/>
</dbReference>
<comment type="subcellular location">
    <subcellularLocation>
        <location evidence="1">Periplasm</location>
    </subcellularLocation>
</comment>
<dbReference type="InterPro" id="IPR050597">
    <property type="entry name" value="Cytochrome_c_Oxidase_Subunit"/>
</dbReference>
<keyword evidence="3" id="KW-0349">Heme</keyword>
<dbReference type="Gene3D" id="1.10.760.10">
    <property type="entry name" value="Cytochrome c-like domain"/>
    <property type="match status" value="2"/>
</dbReference>
<keyword evidence="2" id="KW-0813">Transport</keyword>
<evidence type="ECO:0000256" key="2">
    <source>
        <dbReference type="ARBA" id="ARBA00022448"/>
    </source>
</evidence>
<dbReference type="GO" id="GO:0005506">
    <property type="term" value="F:iron ion binding"/>
    <property type="evidence" value="ECO:0007669"/>
    <property type="project" value="InterPro"/>
</dbReference>
<evidence type="ECO:0000256" key="6">
    <source>
        <dbReference type="ARBA" id="ARBA00022982"/>
    </source>
</evidence>
<name>A0A3B0ZKG5_9ZZZZ</name>
<organism evidence="9">
    <name type="scientific">hydrothermal vent metagenome</name>
    <dbReference type="NCBI Taxonomy" id="652676"/>
    <lineage>
        <taxon>unclassified sequences</taxon>
        <taxon>metagenomes</taxon>
        <taxon>ecological metagenomes</taxon>
    </lineage>
</organism>
<dbReference type="SUPFAM" id="SSF46626">
    <property type="entry name" value="Cytochrome c"/>
    <property type="match status" value="2"/>
</dbReference>
<dbReference type="GO" id="GO:0020037">
    <property type="term" value="F:heme binding"/>
    <property type="evidence" value="ECO:0007669"/>
    <property type="project" value="InterPro"/>
</dbReference>
<keyword evidence="7" id="KW-0408">Iron</keyword>
<evidence type="ECO:0000256" key="5">
    <source>
        <dbReference type="ARBA" id="ARBA00022764"/>
    </source>
</evidence>
<accession>A0A3B0ZKG5</accession>
<dbReference type="Pfam" id="PF00034">
    <property type="entry name" value="Cytochrom_C"/>
    <property type="match status" value="2"/>
</dbReference>
<keyword evidence="6" id="KW-0249">Electron transport</keyword>
<keyword evidence="4" id="KW-0479">Metal-binding</keyword>
<dbReference type="AlphaFoldDB" id="A0A3B0ZKG5"/>
<feature type="domain" description="Cytochrome c" evidence="8">
    <location>
        <begin position="164"/>
        <end position="272"/>
    </location>
</feature>
<evidence type="ECO:0000256" key="1">
    <source>
        <dbReference type="ARBA" id="ARBA00004418"/>
    </source>
</evidence>
<proteinExistence type="predicted"/>
<evidence type="ECO:0000313" key="9">
    <source>
        <dbReference type="EMBL" id="VAW81794.1"/>
    </source>
</evidence>
<dbReference type="GO" id="GO:0009055">
    <property type="term" value="F:electron transfer activity"/>
    <property type="evidence" value="ECO:0007669"/>
    <property type="project" value="InterPro"/>
</dbReference>
<evidence type="ECO:0000259" key="8">
    <source>
        <dbReference type="PROSITE" id="PS51007"/>
    </source>
</evidence>
<dbReference type="InterPro" id="IPR024167">
    <property type="entry name" value="Cytochrome_c4-like"/>
</dbReference>
<reference evidence="9" key="1">
    <citation type="submission" date="2018-06" db="EMBL/GenBank/DDBJ databases">
        <authorList>
            <person name="Zhirakovskaya E."/>
        </authorList>
    </citation>
    <scope>NUCLEOTIDE SEQUENCE</scope>
</reference>
<sequence length="275" mass="28633">MKKYIAVLVMSLVPGVSSSLYAGGGHGEHKKADPAAMKAKAEAAAKARAAVISNGQALVKSKGCGGCHGVDGNSVIAANPKLAGQNAAYLLKQLQNFKLQDKNGKPLTGKLLIGKRYDGSKNGKYGVSPGIMNGQVATLSQDEMLSLATYFSVQKLKPGKSELAQKTLGEKIYIGGNVGTGVPACIGCHGPAGAGNNAALYPAIGGQHAAYTEAQLKHFRSAALVWLAHNKKDAPMARAGRKNDKGHRMQAVVLRMTDVEIKAVASYLQGLRGTQ</sequence>
<dbReference type="PANTHER" id="PTHR33751">
    <property type="entry name" value="CBB3-TYPE CYTOCHROME C OXIDASE SUBUNIT FIXP"/>
    <property type="match status" value="1"/>
</dbReference>
<dbReference type="PANTHER" id="PTHR33751:SF9">
    <property type="entry name" value="CYTOCHROME C4"/>
    <property type="match status" value="1"/>
</dbReference>
<dbReference type="PIRSF" id="PIRSF000005">
    <property type="entry name" value="Cytochrome_c4"/>
    <property type="match status" value="1"/>
</dbReference>
<dbReference type="EMBL" id="UOFL01000226">
    <property type="protein sequence ID" value="VAW81794.1"/>
    <property type="molecule type" value="Genomic_DNA"/>
</dbReference>
<protein>
    <submittedName>
        <fullName evidence="9">Cytochrome c4</fullName>
    </submittedName>
</protein>
<evidence type="ECO:0000256" key="4">
    <source>
        <dbReference type="ARBA" id="ARBA00022723"/>
    </source>
</evidence>
<feature type="domain" description="Cytochrome c" evidence="8">
    <location>
        <begin position="50"/>
        <end position="155"/>
    </location>
</feature>
<evidence type="ECO:0000256" key="3">
    <source>
        <dbReference type="ARBA" id="ARBA00022617"/>
    </source>
</evidence>
<keyword evidence="5" id="KW-0574">Periplasm</keyword>
<dbReference type="InterPro" id="IPR036909">
    <property type="entry name" value="Cyt_c-like_dom_sf"/>
</dbReference>
<dbReference type="PROSITE" id="PS51007">
    <property type="entry name" value="CYTC"/>
    <property type="match status" value="2"/>
</dbReference>